<dbReference type="PROSITE" id="PS00107">
    <property type="entry name" value="PROTEIN_KINASE_ATP"/>
    <property type="match status" value="1"/>
</dbReference>
<organism evidence="17 18">
    <name type="scientific">Galdieria partita</name>
    <dbReference type="NCBI Taxonomy" id="83374"/>
    <lineage>
        <taxon>Eukaryota</taxon>
        <taxon>Rhodophyta</taxon>
        <taxon>Bangiophyceae</taxon>
        <taxon>Galdieriales</taxon>
        <taxon>Galdieriaceae</taxon>
        <taxon>Galdieria</taxon>
    </lineage>
</organism>
<dbReference type="Gene3D" id="3.30.200.20">
    <property type="entry name" value="Phosphorylase Kinase, domain 1"/>
    <property type="match status" value="1"/>
</dbReference>
<dbReference type="SMART" id="SM00133">
    <property type="entry name" value="S_TK_X"/>
    <property type="match status" value="1"/>
</dbReference>
<dbReference type="FunFam" id="1.10.510.10:FF:000086">
    <property type="entry name" value="Non-specific serine/threonine protein kinase"/>
    <property type="match status" value="1"/>
</dbReference>
<evidence type="ECO:0000256" key="8">
    <source>
        <dbReference type="ARBA" id="ARBA00022741"/>
    </source>
</evidence>
<evidence type="ECO:0000256" key="14">
    <source>
        <dbReference type="RuleBase" id="RU000304"/>
    </source>
</evidence>
<dbReference type="FunFam" id="3.30.200.20:FF:000192">
    <property type="entry name" value="Serine/threonine-protein kinase cot-1"/>
    <property type="match status" value="1"/>
</dbReference>
<comment type="catalytic activity">
    <reaction evidence="11">
        <text>L-threonyl-[protein] + ATP = O-phospho-L-threonyl-[protein] + ADP + H(+)</text>
        <dbReference type="Rhea" id="RHEA:46608"/>
        <dbReference type="Rhea" id="RHEA-COMP:11060"/>
        <dbReference type="Rhea" id="RHEA-COMP:11605"/>
        <dbReference type="ChEBI" id="CHEBI:15378"/>
        <dbReference type="ChEBI" id="CHEBI:30013"/>
        <dbReference type="ChEBI" id="CHEBI:30616"/>
        <dbReference type="ChEBI" id="CHEBI:61977"/>
        <dbReference type="ChEBI" id="CHEBI:456216"/>
        <dbReference type="EC" id="2.7.11.1"/>
    </reaction>
</comment>
<proteinExistence type="inferred from homology"/>
<dbReference type="CDD" id="cd05599">
    <property type="entry name" value="STKc_NDR_like"/>
    <property type="match status" value="1"/>
</dbReference>
<keyword evidence="9" id="KW-0418">Kinase</keyword>
<evidence type="ECO:0000256" key="9">
    <source>
        <dbReference type="ARBA" id="ARBA00022777"/>
    </source>
</evidence>
<dbReference type="GO" id="GO:0004674">
    <property type="term" value="F:protein serine/threonine kinase activity"/>
    <property type="evidence" value="ECO:0007669"/>
    <property type="project" value="UniProtKB-KW"/>
</dbReference>
<reference evidence="17" key="1">
    <citation type="journal article" date="2022" name="Proc. Natl. Acad. Sci. U.S.A.">
        <title>Life cycle and functional genomics of the unicellular red alga Galdieria for elucidating algal and plant evolution and industrial use.</title>
        <authorList>
            <person name="Hirooka S."/>
            <person name="Itabashi T."/>
            <person name="Ichinose T.M."/>
            <person name="Onuma R."/>
            <person name="Fujiwara T."/>
            <person name="Yamashita S."/>
            <person name="Jong L.W."/>
            <person name="Tomita R."/>
            <person name="Iwane A.H."/>
            <person name="Miyagishima S.Y."/>
        </authorList>
    </citation>
    <scope>NUCLEOTIDE SEQUENCE</scope>
    <source>
        <strain evidence="17">NBRC 102759</strain>
    </source>
</reference>
<dbReference type="EMBL" id="BQMJ01000024">
    <property type="protein sequence ID" value="GJQ11517.1"/>
    <property type="molecule type" value="Genomic_DNA"/>
</dbReference>
<dbReference type="CDD" id="cd21742">
    <property type="entry name" value="MobB_NDR_LATS-like"/>
    <property type="match status" value="1"/>
</dbReference>
<dbReference type="InterPro" id="IPR000719">
    <property type="entry name" value="Prot_kinase_dom"/>
</dbReference>
<evidence type="ECO:0000256" key="11">
    <source>
        <dbReference type="ARBA" id="ARBA00047899"/>
    </source>
</evidence>
<evidence type="ECO:0000256" key="3">
    <source>
        <dbReference type="ARBA" id="ARBA00012513"/>
    </source>
</evidence>
<evidence type="ECO:0000256" key="4">
    <source>
        <dbReference type="ARBA" id="ARBA00022490"/>
    </source>
</evidence>
<dbReference type="PROSITE" id="PS00108">
    <property type="entry name" value="PROTEIN_KINASE_ST"/>
    <property type="match status" value="1"/>
</dbReference>
<sequence>MTDPEKTGKTRASIAKSLIEKYYKSFCNDLLERNKRKNDIESKLAAMKLSEGEKKKYRQELLNRELRFMRDSHRRMTEDQFETVDVIGRGAFGEVRLVRKRDNKEYFAMKKLRKSEMLRKEQASHVKAERDILVEADHSFICKLYYSFQDEKYLYLVMEYLPGGDLMSLLMRRDILTEEETRFYAAEMVVAIDSIHRLGYIHRDIKPDNLLFDARGHLKVSDFGLCKAFRVEESEKSILSNDQVAQGSLGNMSTSEKTAAWKQTARAKVFSTVGTPDYIAPEVLLRRGYGEECDWWSVGVILYEMLIGYPPFYADDAVSTCRKILNWREHLQFPLDAKISREARVLIESLLTDAKDRCGSKNGLEDFKKQPFFQGVDWDNLQSLPAPFIPDLSSPTDVKYFDKFELAEDGTIRERPPNLSALRKVDELNEQDVPFVGYTYKRYDVNTISSGVSLRSLFQSSEQDNV</sequence>
<evidence type="ECO:0000259" key="16">
    <source>
        <dbReference type="PROSITE" id="PS51285"/>
    </source>
</evidence>
<dbReference type="PROSITE" id="PS51285">
    <property type="entry name" value="AGC_KINASE_CTER"/>
    <property type="match status" value="1"/>
</dbReference>
<evidence type="ECO:0000256" key="12">
    <source>
        <dbReference type="ARBA" id="ARBA00048679"/>
    </source>
</evidence>
<dbReference type="SMART" id="SM00220">
    <property type="entry name" value="S_TKc"/>
    <property type="match status" value="1"/>
</dbReference>
<evidence type="ECO:0000256" key="5">
    <source>
        <dbReference type="ARBA" id="ARBA00022527"/>
    </source>
</evidence>
<comment type="catalytic activity">
    <reaction evidence="12">
        <text>L-seryl-[protein] + ATP = O-phospho-L-seryl-[protein] + ADP + H(+)</text>
        <dbReference type="Rhea" id="RHEA:17989"/>
        <dbReference type="Rhea" id="RHEA-COMP:9863"/>
        <dbReference type="Rhea" id="RHEA-COMP:11604"/>
        <dbReference type="ChEBI" id="CHEBI:15378"/>
        <dbReference type="ChEBI" id="CHEBI:29999"/>
        <dbReference type="ChEBI" id="CHEBI:30616"/>
        <dbReference type="ChEBI" id="CHEBI:83421"/>
        <dbReference type="ChEBI" id="CHEBI:456216"/>
        <dbReference type="EC" id="2.7.11.1"/>
    </reaction>
</comment>
<dbReference type="InterPro" id="IPR000961">
    <property type="entry name" value="AGC-kinase_C"/>
</dbReference>
<evidence type="ECO:0000313" key="17">
    <source>
        <dbReference type="EMBL" id="GJQ11517.1"/>
    </source>
</evidence>
<dbReference type="FunFam" id="1.10.510.10:FF:000057">
    <property type="entry name" value="Non-specific serine/threonine protein kinase"/>
    <property type="match status" value="1"/>
</dbReference>
<dbReference type="AlphaFoldDB" id="A0A9C7PXX9"/>
<keyword evidence="7" id="KW-0808">Transferase</keyword>
<dbReference type="Gene3D" id="1.10.510.10">
    <property type="entry name" value="Transferase(Phosphotransferase) domain 1"/>
    <property type="match status" value="1"/>
</dbReference>
<keyword evidence="10 13" id="KW-0067">ATP-binding</keyword>
<dbReference type="InterPro" id="IPR017441">
    <property type="entry name" value="Protein_kinase_ATP_BS"/>
</dbReference>
<dbReference type="InterPro" id="IPR011009">
    <property type="entry name" value="Kinase-like_dom_sf"/>
</dbReference>
<comment type="subcellular location">
    <subcellularLocation>
        <location evidence="1">Cytoplasm</location>
    </subcellularLocation>
</comment>
<dbReference type="PANTHER" id="PTHR22988:SF76">
    <property type="entry name" value="CHROMOSOME UNDETERMINED SCAFFOLD_135, WHOLE GENOME SHOTGUN SEQUENCE"/>
    <property type="match status" value="1"/>
</dbReference>
<evidence type="ECO:0000256" key="1">
    <source>
        <dbReference type="ARBA" id="ARBA00004496"/>
    </source>
</evidence>
<feature type="domain" description="AGC-kinase C-terminal" evidence="16">
    <location>
        <begin position="374"/>
        <end position="450"/>
    </location>
</feature>
<evidence type="ECO:0000256" key="10">
    <source>
        <dbReference type="ARBA" id="ARBA00022840"/>
    </source>
</evidence>
<dbReference type="SUPFAM" id="SSF56112">
    <property type="entry name" value="Protein kinase-like (PK-like)"/>
    <property type="match status" value="1"/>
</dbReference>
<dbReference type="InterPro" id="IPR059233">
    <property type="entry name" value="MobB_NdrA/B/Cbk1"/>
</dbReference>
<keyword evidence="4" id="KW-0963">Cytoplasm</keyword>
<evidence type="ECO:0000256" key="2">
    <source>
        <dbReference type="ARBA" id="ARBA00009903"/>
    </source>
</evidence>
<accession>A0A9C7PXX9</accession>
<evidence type="ECO:0000256" key="13">
    <source>
        <dbReference type="PROSITE-ProRule" id="PRU10141"/>
    </source>
</evidence>
<protein>
    <recommendedName>
        <fullName evidence="3">non-specific serine/threonine protein kinase</fullName>
        <ecNumber evidence="3">2.7.11.1</ecNumber>
    </recommendedName>
</protein>
<dbReference type="GO" id="GO:0005524">
    <property type="term" value="F:ATP binding"/>
    <property type="evidence" value="ECO:0007669"/>
    <property type="project" value="UniProtKB-UniRule"/>
</dbReference>
<dbReference type="InterPro" id="IPR008271">
    <property type="entry name" value="Ser/Thr_kinase_AS"/>
</dbReference>
<keyword evidence="5 14" id="KW-0723">Serine/threonine-protein kinase</keyword>
<evidence type="ECO:0000259" key="15">
    <source>
        <dbReference type="PROSITE" id="PS50011"/>
    </source>
</evidence>
<dbReference type="PANTHER" id="PTHR22988">
    <property type="entry name" value="MYOTONIC DYSTROPHY S/T KINASE-RELATED"/>
    <property type="match status" value="1"/>
</dbReference>
<evidence type="ECO:0000256" key="7">
    <source>
        <dbReference type="ARBA" id="ARBA00022679"/>
    </source>
</evidence>
<keyword evidence="6" id="KW-0597">Phosphoprotein</keyword>
<evidence type="ECO:0000256" key="6">
    <source>
        <dbReference type="ARBA" id="ARBA00022553"/>
    </source>
</evidence>
<dbReference type="EC" id="2.7.11.1" evidence="3"/>
<dbReference type="GO" id="GO:0071944">
    <property type="term" value="C:cell periphery"/>
    <property type="evidence" value="ECO:0007669"/>
    <property type="project" value="UniProtKB-ARBA"/>
</dbReference>
<dbReference type="OrthoDB" id="3638488at2759"/>
<comment type="caution">
    <text evidence="17">The sequence shown here is derived from an EMBL/GenBank/DDBJ whole genome shotgun (WGS) entry which is preliminary data.</text>
</comment>
<keyword evidence="18" id="KW-1185">Reference proteome</keyword>
<keyword evidence="8 13" id="KW-0547">Nucleotide-binding</keyword>
<feature type="binding site" evidence="13">
    <location>
        <position position="110"/>
    </location>
    <ligand>
        <name>ATP</name>
        <dbReference type="ChEBI" id="CHEBI:30616"/>
    </ligand>
</feature>
<dbReference type="PROSITE" id="PS50011">
    <property type="entry name" value="PROTEIN_KINASE_DOM"/>
    <property type="match status" value="1"/>
</dbReference>
<reference evidence="17" key="2">
    <citation type="submission" date="2022-01" db="EMBL/GenBank/DDBJ databases">
        <authorList>
            <person name="Hirooka S."/>
            <person name="Miyagishima S.Y."/>
        </authorList>
    </citation>
    <scope>NUCLEOTIDE SEQUENCE</scope>
    <source>
        <strain evidence="17">NBRC 102759</strain>
    </source>
</reference>
<dbReference type="GO" id="GO:0005737">
    <property type="term" value="C:cytoplasm"/>
    <property type="evidence" value="ECO:0007669"/>
    <property type="project" value="UniProtKB-SubCell"/>
</dbReference>
<comment type="similarity">
    <text evidence="2">Belongs to the protein kinase superfamily. AGC Ser/Thr protein kinase family.</text>
</comment>
<feature type="domain" description="Protein kinase" evidence="15">
    <location>
        <begin position="81"/>
        <end position="373"/>
    </location>
</feature>
<name>A0A9C7PXX9_9RHOD</name>
<evidence type="ECO:0000313" key="18">
    <source>
        <dbReference type="Proteomes" id="UP001061958"/>
    </source>
</evidence>
<dbReference type="InterPro" id="IPR050839">
    <property type="entry name" value="Rho-assoc_Ser/Thr_Kinase"/>
</dbReference>
<dbReference type="Pfam" id="PF00069">
    <property type="entry name" value="Pkinase"/>
    <property type="match status" value="1"/>
</dbReference>
<gene>
    <name evidence="17" type="ORF">GpartN1_g3308.t1</name>
</gene>
<dbReference type="Proteomes" id="UP001061958">
    <property type="component" value="Unassembled WGS sequence"/>
</dbReference>